<feature type="transmembrane region" description="Helical" evidence="7">
    <location>
        <begin position="139"/>
        <end position="157"/>
    </location>
</feature>
<proteinExistence type="predicted"/>
<dbReference type="InterPro" id="IPR051311">
    <property type="entry name" value="DedA_domain"/>
</dbReference>
<comment type="caution">
    <text evidence="8">The sequence shown here is derived from an EMBL/GenBank/DDBJ whole genome shotgun (WGS) entry which is preliminary data.</text>
</comment>
<keyword evidence="4 7" id="KW-1133">Transmembrane helix</keyword>
<evidence type="ECO:0000256" key="4">
    <source>
        <dbReference type="ARBA" id="ARBA00022989"/>
    </source>
</evidence>
<feature type="transmembrane region" description="Helical" evidence="7">
    <location>
        <begin position="20"/>
        <end position="43"/>
    </location>
</feature>
<dbReference type="EMBL" id="PCRZ01000036">
    <property type="protein sequence ID" value="PIP29797.1"/>
    <property type="molecule type" value="Genomic_DNA"/>
</dbReference>
<evidence type="ECO:0000313" key="8">
    <source>
        <dbReference type="EMBL" id="PIP29797.1"/>
    </source>
</evidence>
<feature type="transmembrane region" description="Helical" evidence="7">
    <location>
        <begin position="169"/>
        <end position="191"/>
    </location>
</feature>
<keyword evidence="5 7" id="KW-0472">Membrane</keyword>
<feature type="transmembrane region" description="Helical" evidence="7">
    <location>
        <begin position="52"/>
        <end position="74"/>
    </location>
</feature>
<evidence type="ECO:0000256" key="5">
    <source>
        <dbReference type="ARBA" id="ARBA00023136"/>
    </source>
</evidence>
<dbReference type="AlphaFoldDB" id="A0A2G9Z9G5"/>
<feature type="region of interest" description="Disordered" evidence="6">
    <location>
        <begin position="219"/>
        <end position="242"/>
    </location>
</feature>
<dbReference type="PANTHER" id="PTHR42709:SF6">
    <property type="entry name" value="UNDECAPRENYL PHOSPHATE TRANSPORTER A"/>
    <property type="match status" value="1"/>
</dbReference>
<name>A0A2G9Z9G5_9BACT</name>
<evidence type="ECO:0000313" key="9">
    <source>
        <dbReference type="Proteomes" id="UP000228812"/>
    </source>
</evidence>
<keyword evidence="2" id="KW-1003">Cell membrane</keyword>
<evidence type="ECO:0000256" key="7">
    <source>
        <dbReference type="SAM" id="Phobius"/>
    </source>
</evidence>
<dbReference type="Proteomes" id="UP000228812">
    <property type="component" value="Unassembled WGS sequence"/>
</dbReference>
<organism evidence="8 9">
    <name type="scientific">Candidatus Jorgensenbacteria bacterium CG23_combo_of_CG06-09_8_20_14_all_54_14</name>
    <dbReference type="NCBI Taxonomy" id="1974595"/>
    <lineage>
        <taxon>Bacteria</taxon>
        <taxon>Candidatus Joergenseniibacteriota</taxon>
    </lineage>
</organism>
<evidence type="ECO:0000256" key="2">
    <source>
        <dbReference type="ARBA" id="ARBA00022475"/>
    </source>
</evidence>
<accession>A0A2G9Z9G5</accession>
<dbReference type="GO" id="GO:0005886">
    <property type="term" value="C:plasma membrane"/>
    <property type="evidence" value="ECO:0007669"/>
    <property type="project" value="UniProtKB-SubCell"/>
</dbReference>
<keyword evidence="3 7" id="KW-0812">Transmembrane</keyword>
<gene>
    <name evidence="8" type="ORF">COX26_02165</name>
</gene>
<dbReference type="PANTHER" id="PTHR42709">
    <property type="entry name" value="ALKALINE PHOSPHATASE LIKE PROTEIN"/>
    <property type="match status" value="1"/>
</dbReference>
<evidence type="ECO:0000256" key="1">
    <source>
        <dbReference type="ARBA" id="ARBA00004651"/>
    </source>
</evidence>
<sequence length="242" mass="27415">MGNVADVLVELVRQYPSWTYAIIGLGVIFQGEITILLAMFLVVSGALPWREFFIATLGTLVVGEFIVFSAGRLIRRTRLGWRWYRRLKPNRRIQYYSHYLRENLIKLFIISHFLVGVNFIVLILTGWSKTSFGKFLKSYLAGLLAWFGAMTLIAYSLMSGLSYLHYTKVFRQIEIGVVVIIFLVFGGETLFRKFLKGKFAIEENAKAAGKTLEKKMEHLSANNENAGAPPDASHAAPPEDKK</sequence>
<protein>
    <recommendedName>
        <fullName evidence="10">DedA family protein</fullName>
    </recommendedName>
</protein>
<reference evidence="8 9" key="1">
    <citation type="submission" date="2017-09" db="EMBL/GenBank/DDBJ databases">
        <title>Depth-based differentiation of microbial function through sediment-hosted aquifers and enrichment of novel symbionts in the deep terrestrial subsurface.</title>
        <authorList>
            <person name="Probst A.J."/>
            <person name="Ladd B."/>
            <person name="Jarett J.K."/>
            <person name="Geller-Mcgrath D.E."/>
            <person name="Sieber C.M."/>
            <person name="Emerson J.B."/>
            <person name="Anantharaman K."/>
            <person name="Thomas B.C."/>
            <person name="Malmstrom R."/>
            <person name="Stieglmeier M."/>
            <person name="Klingl A."/>
            <person name="Woyke T."/>
            <person name="Ryan C.M."/>
            <person name="Banfield J.F."/>
        </authorList>
    </citation>
    <scope>NUCLEOTIDE SEQUENCE [LARGE SCALE GENOMIC DNA]</scope>
    <source>
        <strain evidence="8">CG23_combo_of_CG06-09_8_20_14_all_54_14</strain>
    </source>
</reference>
<comment type="subcellular location">
    <subcellularLocation>
        <location evidence="1">Cell membrane</location>
        <topology evidence="1">Multi-pass membrane protein</topology>
    </subcellularLocation>
</comment>
<evidence type="ECO:0008006" key="10">
    <source>
        <dbReference type="Google" id="ProtNLM"/>
    </source>
</evidence>
<feature type="transmembrane region" description="Helical" evidence="7">
    <location>
        <begin position="104"/>
        <end position="127"/>
    </location>
</feature>
<evidence type="ECO:0000256" key="6">
    <source>
        <dbReference type="SAM" id="MobiDB-lite"/>
    </source>
</evidence>
<evidence type="ECO:0000256" key="3">
    <source>
        <dbReference type="ARBA" id="ARBA00022692"/>
    </source>
</evidence>